<dbReference type="EMBL" id="JANPWB010000010">
    <property type="protein sequence ID" value="KAJ1143316.1"/>
    <property type="molecule type" value="Genomic_DNA"/>
</dbReference>
<dbReference type="AlphaFoldDB" id="A0AAV7QS25"/>
<gene>
    <name evidence="2" type="ORF">NDU88_009626</name>
</gene>
<proteinExistence type="predicted"/>
<organism evidence="2 3">
    <name type="scientific">Pleurodeles waltl</name>
    <name type="common">Iberian ribbed newt</name>
    <dbReference type="NCBI Taxonomy" id="8319"/>
    <lineage>
        <taxon>Eukaryota</taxon>
        <taxon>Metazoa</taxon>
        <taxon>Chordata</taxon>
        <taxon>Craniata</taxon>
        <taxon>Vertebrata</taxon>
        <taxon>Euteleostomi</taxon>
        <taxon>Amphibia</taxon>
        <taxon>Batrachia</taxon>
        <taxon>Caudata</taxon>
        <taxon>Salamandroidea</taxon>
        <taxon>Salamandridae</taxon>
        <taxon>Pleurodelinae</taxon>
        <taxon>Pleurodeles</taxon>
    </lineage>
</organism>
<accession>A0AAV7QS25</accession>
<keyword evidence="3" id="KW-1185">Reference proteome</keyword>
<sequence>MGPAGALAWPPELEPAGEASLGQVDFQAPQKMADWRKGVPGPGAGGGLAPSRGSLNMATQERPPQTQVPCCKVGRRTEPRMGAFSLGSTGALVQGPAWAPDPKPAEEASPGPVASQVQAPQGTADMRKGMPTPGPSRGSLYKVTQGRPLQTLSQAPCHMAGWGTKPRPQAPTQGPAGAVAHTWTLNGQGKPPRSSGLTGPSGYSRQEEGSTVGAGVQ</sequence>
<evidence type="ECO:0000256" key="1">
    <source>
        <dbReference type="SAM" id="MobiDB-lite"/>
    </source>
</evidence>
<feature type="compositionally biased region" description="Polar residues" evidence="1">
    <location>
        <begin position="56"/>
        <end position="68"/>
    </location>
</feature>
<evidence type="ECO:0000313" key="2">
    <source>
        <dbReference type="EMBL" id="KAJ1143316.1"/>
    </source>
</evidence>
<dbReference type="Proteomes" id="UP001066276">
    <property type="component" value="Chromosome 6"/>
</dbReference>
<feature type="compositionally biased region" description="Polar residues" evidence="1">
    <location>
        <begin position="195"/>
        <end position="204"/>
    </location>
</feature>
<protein>
    <submittedName>
        <fullName evidence="2">Uncharacterized protein</fullName>
    </submittedName>
</protein>
<comment type="caution">
    <text evidence="2">The sequence shown here is derived from an EMBL/GenBank/DDBJ whole genome shotgun (WGS) entry which is preliminary data.</text>
</comment>
<evidence type="ECO:0000313" key="3">
    <source>
        <dbReference type="Proteomes" id="UP001066276"/>
    </source>
</evidence>
<feature type="region of interest" description="Disordered" evidence="1">
    <location>
        <begin position="1"/>
        <end position="217"/>
    </location>
</feature>
<name>A0AAV7QS25_PLEWA</name>
<reference evidence="2" key="1">
    <citation type="journal article" date="2022" name="bioRxiv">
        <title>Sequencing and chromosome-scale assembly of the giantPleurodeles waltlgenome.</title>
        <authorList>
            <person name="Brown T."/>
            <person name="Elewa A."/>
            <person name="Iarovenko S."/>
            <person name="Subramanian E."/>
            <person name="Araus A.J."/>
            <person name="Petzold A."/>
            <person name="Susuki M."/>
            <person name="Suzuki K.-i.T."/>
            <person name="Hayashi T."/>
            <person name="Toyoda A."/>
            <person name="Oliveira C."/>
            <person name="Osipova E."/>
            <person name="Leigh N.D."/>
            <person name="Simon A."/>
            <person name="Yun M.H."/>
        </authorList>
    </citation>
    <scope>NUCLEOTIDE SEQUENCE</scope>
    <source>
        <strain evidence="2">20211129_DDA</strain>
        <tissue evidence="2">Liver</tissue>
    </source>
</reference>